<dbReference type="Proteomes" id="UP000499080">
    <property type="component" value="Unassembled WGS sequence"/>
</dbReference>
<sequence length="77" mass="8685">MGLWQPNGHSTGCFWVRGRIPQDIHPVHDPAAHSPTHVVLLTWRECLEIATPTSSSGYDPKSRIILKLSLCCFKPRH</sequence>
<accession>A0A4Y2DSX3</accession>
<gene>
    <name evidence="1" type="ORF">AVEN_164891_1</name>
</gene>
<keyword evidence="2" id="KW-1185">Reference proteome</keyword>
<reference evidence="1 2" key="1">
    <citation type="journal article" date="2019" name="Sci. Rep.">
        <title>Orb-weaving spider Araneus ventricosus genome elucidates the spidroin gene catalogue.</title>
        <authorList>
            <person name="Kono N."/>
            <person name="Nakamura H."/>
            <person name="Ohtoshi R."/>
            <person name="Moran D.A.P."/>
            <person name="Shinohara A."/>
            <person name="Yoshida Y."/>
            <person name="Fujiwara M."/>
            <person name="Mori M."/>
            <person name="Tomita M."/>
            <person name="Arakawa K."/>
        </authorList>
    </citation>
    <scope>NUCLEOTIDE SEQUENCE [LARGE SCALE GENOMIC DNA]</scope>
</reference>
<name>A0A4Y2DSX3_ARAVE</name>
<evidence type="ECO:0000313" key="1">
    <source>
        <dbReference type="EMBL" id="GBM19943.1"/>
    </source>
</evidence>
<organism evidence="1 2">
    <name type="scientific">Araneus ventricosus</name>
    <name type="common">Orbweaver spider</name>
    <name type="synonym">Epeira ventricosa</name>
    <dbReference type="NCBI Taxonomy" id="182803"/>
    <lineage>
        <taxon>Eukaryota</taxon>
        <taxon>Metazoa</taxon>
        <taxon>Ecdysozoa</taxon>
        <taxon>Arthropoda</taxon>
        <taxon>Chelicerata</taxon>
        <taxon>Arachnida</taxon>
        <taxon>Araneae</taxon>
        <taxon>Araneomorphae</taxon>
        <taxon>Entelegynae</taxon>
        <taxon>Araneoidea</taxon>
        <taxon>Araneidae</taxon>
        <taxon>Araneus</taxon>
    </lineage>
</organism>
<evidence type="ECO:0000313" key="2">
    <source>
        <dbReference type="Proteomes" id="UP000499080"/>
    </source>
</evidence>
<dbReference type="AlphaFoldDB" id="A0A4Y2DSX3"/>
<dbReference type="EMBL" id="BGPR01000434">
    <property type="protein sequence ID" value="GBM19943.1"/>
    <property type="molecule type" value="Genomic_DNA"/>
</dbReference>
<comment type="caution">
    <text evidence="1">The sequence shown here is derived from an EMBL/GenBank/DDBJ whole genome shotgun (WGS) entry which is preliminary data.</text>
</comment>
<protein>
    <submittedName>
        <fullName evidence="1">Uncharacterized protein</fullName>
    </submittedName>
</protein>
<proteinExistence type="predicted"/>